<evidence type="ECO:0000256" key="5">
    <source>
        <dbReference type="ARBA" id="ARBA00022692"/>
    </source>
</evidence>
<dbReference type="InParanoid" id="A2EAG8"/>
<keyword evidence="4" id="KW-0808">Transferase</keyword>
<evidence type="ECO:0000256" key="9">
    <source>
        <dbReference type="ARBA" id="ARBA00022840"/>
    </source>
</evidence>
<evidence type="ECO:0000256" key="3">
    <source>
        <dbReference type="ARBA" id="ARBA00022475"/>
    </source>
</evidence>
<dbReference type="Proteomes" id="UP000001542">
    <property type="component" value="Unassembled WGS sequence"/>
</dbReference>
<keyword evidence="15" id="KW-0325">Glycoprotein</keyword>
<dbReference type="EC" id="2.7.10.1" evidence="2"/>
<evidence type="ECO:0000256" key="11">
    <source>
        <dbReference type="ARBA" id="ARBA00023136"/>
    </source>
</evidence>
<evidence type="ECO:0000259" key="16">
    <source>
        <dbReference type="Pfam" id="PF12810"/>
    </source>
</evidence>
<evidence type="ECO:0000256" key="15">
    <source>
        <dbReference type="ARBA" id="ARBA00023180"/>
    </source>
</evidence>
<proteinExistence type="predicted"/>
<reference evidence="17" key="2">
    <citation type="journal article" date="2007" name="Science">
        <title>Draft genome sequence of the sexually transmitted pathogen Trichomonas vaginalis.</title>
        <authorList>
            <person name="Carlton J.M."/>
            <person name="Hirt R.P."/>
            <person name="Silva J.C."/>
            <person name="Delcher A.L."/>
            <person name="Schatz M."/>
            <person name="Zhao Q."/>
            <person name="Wortman J.R."/>
            <person name="Bidwell S.L."/>
            <person name="Alsmark U.C.M."/>
            <person name="Besteiro S."/>
            <person name="Sicheritz-Ponten T."/>
            <person name="Noel C.J."/>
            <person name="Dacks J.B."/>
            <person name="Foster P.G."/>
            <person name="Simillion C."/>
            <person name="Van de Peer Y."/>
            <person name="Miranda-Saavedra D."/>
            <person name="Barton G.J."/>
            <person name="Westrop G.D."/>
            <person name="Mueller S."/>
            <person name="Dessi D."/>
            <person name="Fiori P.L."/>
            <person name="Ren Q."/>
            <person name="Paulsen I."/>
            <person name="Zhang H."/>
            <person name="Bastida-Corcuera F.D."/>
            <person name="Simoes-Barbosa A."/>
            <person name="Brown M.T."/>
            <person name="Hayes R.D."/>
            <person name="Mukherjee M."/>
            <person name="Okumura C.Y."/>
            <person name="Schneider R."/>
            <person name="Smith A.J."/>
            <person name="Vanacova S."/>
            <person name="Villalvazo M."/>
            <person name="Haas B.J."/>
            <person name="Pertea M."/>
            <person name="Feldblyum T.V."/>
            <person name="Utterback T.R."/>
            <person name="Shu C.L."/>
            <person name="Osoegawa K."/>
            <person name="de Jong P.J."/>
            <person name="Hrdy I."/>
            <person name="Horvathova L."/>
            <person name="Zubacova Z."/>
            <person name="Dolezal P."/>
            <person name="Malik S.B."/>
            <person name="Logsdon J.M. Jr."/>
            <person name="Henze K."/>
            <person name="Gupta A."/>
            <person name="Wang C.C."/>
            <person name="Dunne R.L."/>
            <person name="Upcroft J.A."/>
            <person name="Upcroft P."/>
            <person name="White O."/>
            <person name="Salzberg S.L."/>
            <person name="Tang P."/>
            <person name="Chiu C.-H."/>
            <person name="Lee Y.-S."/>
            <person name="Embley T.M."/>
            <person name="Coombs G.H."/>
            <person name="Mottram J.C."/>
            <person name="Tachezy J."/>
            <person name="Fraser-Liggett C.M."/>
            <person name="Johnson P.J."/>
        </authorList>
    </citation>
    <scope>NUCLEOTIDE SEQUENCE [LARGE SCALE GENOMIC DNA]</scope>
    <source>
        <strain evidence="17">G3</strain>
    </source>
</reference>
<organism evidence="17 18">
    <name type="scientific">Trichomonas vaginalis (strain ATCC PRA-98 / G3)</name>
    <dbReference type="NCBI Taxonomy" id="412133"/>
    <lineage>
        <taxon>Eukaryota</taxon>
        <taxon>Metamonada</taxon>
        <taxon>Parabasalia</taxon>
        <taxon>Trichomonadida</taxon>
        <taxon>Trichomonadidae</taxon>
        <taxon>Trichomonas</taxon>
    </lineage>
</organism>
<protein>
    <recommendedName>
        <fullName evidence="2">receptor protein-tyrosine kinase</fullName>
        <ecNumber evidence="2">2.7.10.1</ecNumber>
    </recommendedName>
</protein>
<dbReference type="VEuPathDB" id="TrichDB:TVAGG3_0879630"/>
<dbReference type="GO" id="GO:0004714">
    <property type="term" value="F:transmembrane receptor protein tyrosine kinase activity"/>
    <property type="evidence" value="ECO:0007669"/>
    <property type="project" value="UniProtKB-EC"/>
</dbReference>
<keyword evidence="10" id="KW-1133">Transmembrane helix</keyword>
<sequence length="170" mass="18088">MFSTGGNQTAGGRASVNNRFNWDKIASGIDGDFGYVPVGNVDEDYGGLGGNGYWSGASQRNAGSGGGGSSFVSGHPGCIALENEDSNAPSLTNSSIHYSKYRFYSTNIISGNSSMPLYFSRTSNGIGNQNIGNIRITILSFDRIVSCVNNIYNYRFVLSLLFLLSAFSAE</sequence>
<evidence type="ECO:0000313" key="18">
    <source>
        <dbReference type="Proteomes" id="UP000001542"/>
    </source>
</evidence>
<evidence type="ECO:0000256" key="6">
    <source>
        <dbReference type="ARBA" id="ARBA00022729"/>
    </source>
</evidence>
<keyword evidence="12" id="KW-0829">Tyrosine-protein kinase</keyword>
<evidence type="ECO:0000256" key="13">
    <source>
        <dbReference type="ARBA" id="ARBA00023157"/>
    </source>
</evidence>
<keyword evidence="9" id="KW-0067">ATP-binding</keyword>
<name>A2EAG8_TRIV3</name>
<evidence type="ECO:0000256" key="7">
    <source>
        <dbReference type="ARBA" id="ARBA00022741"/>
    </source>
</evidence>
<dbReference type="VEuPathDB" id="TrichDB:TVAG_109790"/>
<evidence type="ECO:0000256" key="1">
    <source>
        <dbReference type="ARBA" id="ARBA00004251"/>
    </source>
</evidence>
<evidence type="ECO:0000256" key="14">
    <source>
        <dbReference type="ARBA" id="ARBA00023170"/>
    </source>
</evidence>
<evidence type="ECO:0000256" key="4">
    <source>
        <dbReference type="ARBA" id="ARBA00022679"/>
    </source>
</evidence>
<dbReference type="AlphaFoldDB" id="A2EAG8"/>
<feature type="domain" description="ALK/LTK-like glycine-rich" evidence="16">
    <location>
        <begin position="4"/>
        <end position="139"/>
    </location>
</feature>
<keyword evidence="13" id="KW-1015">Disulfide bond</keyword>
<keyword evidence="5" id="KW-0812">Transmembrane</keyword>
<keyword evidence="6" id="KW-0732">Signal</keyword>
<dbReference type="GO" id="GO:0005524">
    <property type="term" value="F:ATP binding"/>
    <property type="evidence" value="ECO:0007669"/>
    <property type="project" value="UniProtKB-KW"/>
</dbReference>
<evidence type="ECO:0000256" key="12">
    <source>
        <dbReference type="ARBA" id="ARBA00023137"/>
    </source>
</evidence>
<accession>A2EAG8</accession>
<dbReference type="InterPro" id="IPR055163">
    <property type="entry name" value="ALK/LTK-like_GRD"/>
</dbReference>
<keyword evidence="7" id="KW-0547">Nucleotide-binding</keyword>
<evidence type="ECO:0000256" key="8">
    <source>
        <dbReference type="ARBA" id="ARBA00022777"/>
    </source>
</evidence>
<evidence type="ECO:0000313" key="17">
    <source>
        <dbReference type="EMBL" id="EAY10395.1"/>
    </source>
</evidence>
<comment type="subcellular location">
    <subcellularLocation>
        <location evidence="1">Cell membrane</location>
        <topology evidence="1">Single-pass type I membrane protein</topology>
    </subcellularLocation>
</comment>
<dbReference type="EMBL" id="DS113339">
    <property type="protein sequence ID" value="EAY10395.1"/>
    <property type="molecule type" value="Genomic_DNA"/>
</dbReference>
<evidence type="ECO:0000256" key="2">
    <source>
        <dbReference type="ARBA" id="ARBA00011902"/>
    </source>
</evidence>
<dbReference type="GO" id="GO:0005886">
    <property type="term" value="C:plasma membrane"/>
    <property type="evidence" value="ECO:0007669"/>
    <property type="project" value="UniProtKB-SubCell"/>
</dbReference>
<keyword evidence="8" id="KW-0418">Kinase</keyword>
<evidence type="ECO:0000256" key="10">
    <source>
        <dbReference type="ARBA" id="ARBA00022989"/>
    </source>
</evidence>
<keyword evidence="11" id="KW-0472">Membrane</keyword>
<keyword evidence="14" id="KW-0675">Receptor</keyword>
<dbReference type="Pfam" id="PF12810">
    <property type="entry name" value="ALK_LTK_GRD"/>
    <property type="match status" value="1"/>
</dbReference>
<keyword evidence="3" id="KW-1003">Cell membrane</keyword>
<gene>
    <name evidence="17" type="ORF">TVAG_109790</name>
</gene>
<reference evidence="17" key="1">
    <citation type="submission" date="2006-10" db="EMBL/GenBank/DDBJ databases">
        <authorList>
            <person name="Amadeo P."/>
            <person name="Zhao Q."/>
            <person name="Wortman J."/>
            <person name="Fraser-Liggett C."/>
            <person name="Carlton J."/>
        </authorList>
    </citation>
    <scope>NUCLEOTIDE SEQUENCE</scope>
    <source>
        <strain evidence="17">G3</strain>
    </source>
</reference>
<keyword evidence="18" id="KW-1185">Reference proteome</keyword>